<dbReference type="AlphaFoldDB" id="A0A1F8EBY4"/>
<evidence type="ECO:0008006" key="4">
    <source>
        <dbReference type="Google" id="ProtNLM"/>
    </source>
</evidence>
<dbReference type="STRING" id="1802661.A2649_03085"/>
<keyword evidence="1" id="KW-0472">Membrane</keyword>
<protein>
    <recommendedName>
        <fullName evidence="4">DUF5671 domain-containing protein</fullName>
    </recommendedName>
</protein>
<feature type="transmembrane region" description="Helical" evidence="1">
    <location>
        <begin position="6"/>
        <end position="26"/>
    </location>
</feature>
<sequence>MKWYVLVIFLVTGLSIVGLLTISFNIDPYKSNAQIKYLFFTSLFMTLWGFGALVFNRFKLKPDWPDFYKSFKIGLIVSLVVCLLVFLVRYAR</sequence>
<keyword evidence="1" id="KW-1133">Transmembrane helix</keyword>
<name>A0A1F8EBY4_9BACT</name>
<accession>A0A1F8EBY4</accession>
<reference evidence="2 3" key="1">
    <citation type="journal article" date="2016" name="Nat. Commun.">
        <title>Thousands of microbial genomes shed light on interconnected biogeochemical processes in an aquifer system.</title>
        <authorList>
            <person name="Anantharaman K."/>
            <person name="Brown C.T."/>
            <person name="Hug L.A."/>
            <person name="Sharon I."/>
            <person name="Castelle C.J."/>
            <person name="Probst A.J."/>
            <person name="Thomas B.C."/>
            <person name="Singh A."/>
            <person name="Wilkins M.J."/>
            <person name="Karaoz U."/>
            <person name="Brodie E.L."/>
            <person name="Williams K.H."/>
            <person name="Hubbard S.S."/>
            <person name="Banfield J.F."/>
        </authorList>
    </citation>
    <scope>NUCLEOTIDE SEQUENCE [LARGE SCALE GENOMIC DNA]</scope>
</reference>
<comment type="caution">
    <text evidence="2">The sequence shown here is derived from an EMBL/GenBank/DDBJ whole genome shotgun (WGS) entry which is preliminary data.</text>
</comment>
<dbReference type="EMBL" id="MGJB01000017">
    <property type="protein sequence ID" value="OGM98250.1"/>
    <property type="molecule type" value="Genomic_DNA"/>
</dbReference>
<proteinExistence type="predicted"/>
<dbReference type="Proteomes" id="UP000176893">
    <property type="component" value="Unassembled WGS sequence"/>
</dbReference>
<evidence type="ECO:0000256" key="1">
    <source>
        <dbReference type="SAM" id="Phobius"/>
    </source>
</evidence>
<evidence type="ECO:0000313" key="3">
    <source>
        <dbReference type="Proteomes" id="UP000176893"/>
    </source>
</evidence>
<feature type="transmembrane region" description="Helical" evidence="1">
    <location>
        <begin position="70"/>
        <end position="91"/>
    </location>
</feature>
<feature type="transmembrane region" description="Helical" evidence="1">
    <location>
        <begin position="38"/>
        <end position="58"/>
    </location>
</feature>
<organism evidence="2 3">
    <name type="scientific">Candidatus Yanofskybacteria bacterium RIFCSPHIGHO2_01_FULL_41_26</name>
    <dbReference type="NCBI Taxonomy" id="1802661"/>
    <lineage>
        <taxon>Bacteria</taxon>
        <taxon>Candidatus Yanofskyibacteriota</taxon>
    </lineage>
</organism>
<keyword evidence="1" id="KW-0812">Transmembrane</keyword>
<evidence type="ECO:0000313" key="2">
    <source>
        <dbReference type="EMBL" id="OGM98250.1"/>
    </source>
</evidence>
<gene>
    <name evidence="2" type="ORF">A2649_03085</name>
</gene>